<keyword evidence="1" id="KW-0732">Signal</keyword>
<dbReference type="AlphaFoldDB" id="A0A8T0HQZ6"/>
<protein>
    <recommendedName>
        <fullName evidence="4">Secreted protein</fullName>
    </recommendedName>
</protein>
<sequence>MRSIYARWILVFEICVCESLQLPEMQSIYASGYSSLKSVHVNRFSFRCKLVLWMLPARNFLRHQLPKRG</sequence>
<accession>A0A8T0HQZ6</accession>
<evidence type="ECO:0000256" key="1">
    <source>
        <dbReference type="SAM" id="SignalP"/>
    </source>
</evidence>
<name>A0A8T0HQZ6_CERPU</name>
<gene>
    <name evidence="2" type="ORF">KC19_VG157200</name>
</gene>
<proteinExistence type="predicted"/>
<dbReference type="EMBL" id="CM026426">
    <property type="protein sequence ID" value="KAG0573199.1"/>
    <property type="molecule type" value="Genomic_DNA"/>
</dbReference>
<feature type="signal peptide" evidence="1">
    <location>
        <begin position="1"/>
        <end position="19"/>
    </location>
</feature>
<evidence type="ECO:0008006" key="4">
    <source>
        <dbReference type="Google" id="ProtNLM"/>
    </source>
</evidence>
<evidence type="ECO:0000313" key="3">
    <source>
        <dbReference type="Proteomes" id="UP000822688"/>
    </source>
</evidence>
<comment type="caution">
    <text evidence="2">The sequence shown here is derived from an EMBL/GenBank/DDBJ whole genome shotgun (WGS) entry which is preliminary data.</text>
</comment>
<reference evidence="2" key="1">
    <citation type="submission" date="2020-06" db="EMBL/GenBank/DDBJ databases">
        <title>WGS assembly of Ceratodon purpureus strain R40.</title>
        <authorList>
            <person name="Carey S.B."/>
            <person name="Jenkins J."/>
            <person name="Shu S."/>
            <person name="Lovell J.T."/>
            <person name="Sreedasyam A."/>
            <person name="Maumus F."/>
            <person name="Tiley G.P."/>
            <person name="Fernandez-Pozo N."/>
            <person name="Barry K."/>
            <person name="Chen C."/>
            <person name="Wang M."/>
            <person name="Lipzen A."/>
            <person name="Daum C."/>
            <person name="Saski C.A."/>
            <person name="Payton A.C."/>
            <person name="Mcbreen J.C."/>
            <person name="Conrad R.E."/>
            <person name="Kollar L.M."/>
            <person name="Olsson S."/>
            <person name="Huttunen S."/>
            <person name="Landis J.B."/>
            <person name="Wickett N.J."/>
            <person name="Johnson M.G."/>
            <person name="Rensing S.A."/>
            <person name="Grimwood J."/>
            <person name="Schmutz J."/>
            <person name="Mcdaniel S.F."/>
        </authorList>
    </citation>
    <scope>NUCLEOTIDE SEQUENCE</scope>
    <source>
        <strain evidence="2">R40</strain>
    </source>
</reference>
<feature type="chain" id="PRO_5035824733" description="Secreted protein" evidence="1">
    <location>
        <begin position="20"/>
        <end position="69"/>
    </location>
</feature>
<evidence type="ECO:0000313" key="2">
    <source>
        <dbReference type="EMBL" id="KAG0573199.1"/>
    </source>
</evidence>
<keyword evidence="3" id="KW-1185">Reference proteome</keyword>
<dbReference type="Proteomes" id="UP000822688">
    <property type="component" value="Chromosome V"/>
</dbReference>
<organism evidence="2 3">
    <name type="scientific">Ceratodon purpureus</name>
    <name type="common">Fire moss</name>
    <name type="synonym">Dicranum purpureum</name>
    <dbReference type="NCBI Taxonomy" id="3225"/>
    <lineage>
        <taxon>Eukaryota</taxon>
        <taxon>Viridiplantae</taxon>
        <taxon>Streptophyta</taxon>
        <taxon>Embryophyta</taxon>
        <taxon>Bryophyta</taxon>
        <taxon>Bryophytina</taxon>
        <taxon>Bryopsida</taxon>
        <taxon>Dicranidae</taxon>
        <taxon>Pseudoditrichales</taxon>
        <taxon>Ditrichaceae</taxon>
        <taxon>Ceratodon</taxon>
    </lineage>
</organism>